<organism evidence="5">
    <name type="scientific">marine metagenome</name>
    <dbReference type="NCBI Taxonomy" id="408172"/>
    <lineage>
        <taxon>unclassified sequences</taxon>
        <taxon>metagenomes</taxon>
        <taxon>ecological metagenomes</taxon>
    </lineage>
</organism>
<sequence length="122" mass="13285">MIQMQTILDVADNSGARKIAVINPLGGSTGRCASLGDRVTASVKEATPASTVKKGQVVKAVIVRTSKEYRRRDGSYIRFDRNAAVLIDDQGEPIGTRVFGPVARELRERKFMKIVSLAPEVI</sequence>
<dbReference type="HAMAP" id="MF_01367">
    <property type="entry name" value="Ribosomal_uL14"/>
    <property type="match status" value="1"/>
</dbReference>
<dbReference type="CDD" id="cd00337">
    <property type="entry name" value="Ribosomal_uL14"/>
    <property type="match status" value="1"/>
</dbReference>
<dbReference type="EMBL" id="UINC01001219">
    <property type="protein sequence ID" value="SUZ74697.1"/>
    <property type="molecule type" value="Genomic_DNA"/>
</dbReference>
<dbReference type="Pfam" id="PF00238">
    <property type="entry name" value="Ribosomal_L14"/>
    <property type="match status" value="1"/>
</dbReference>
<gene>
    <name evidence="5" type="ORF">METZ01_LOCUS27551</name>
</gene>
<evidence type="ECO:0000256" key="3">
    <source>
        <dbReference type="ARBA" id="ARBA00022980"/>
    </source>
</evidence>
<evidence type="ECO:0008006" key="6">
    <source>
        <dbReference type="Google" id="ProtNLM"/>
    </source>
</evidence>
<dbReference type="NCBIfam" id="TIGR01067">
    <property type="entry name" value="rplN_bact"/>
    <property type="match status" value="1"/>
</dbReference>
<evidence type="ECO:0000256" key="4">
    <source>
        <dbReference type="ARBA" id="ARBA00023274"/>
    </source>
</evidence>
<dbReference type="InterPro" id="IPR036853">
    <property type="entry name" value="Ribosomal_uL14_sf"/>
</dbReference>
<reference evidence="5" key="1">
    <citation type="submission" date="2018-05" db="EMBL/GenBank/DDBJ databases">
        <authorList>
            <person name="Lanie J.A."/>
            <person name="Ng W.-L."/>
            <person name="Kazmierczak K.M."/>
            <person name="Andrzejewski T.M."/>
            <person name="Davidsen T.M."/>
            <person name="Wayne K.J."/>
            <person name="Tettelin H."/>
            <person name="Glass J.I."/>
            <person name="Rusch D."/>
            <person name="Podicherti R."/>
            <person name="Tsui H.-C.T."/>
            <person name="Winkler M.E."/>
        </authorList>
    </citation>
    <scope>NUCLEOTIDE SEQUENCE</scope>
</reference>
<proteinExistence type="inferred from homology"/>
<dbReference type="PANTHER" id="PTHR11761:SF3">
    <property type="entry name" value="LARGE RIBOSOMAL SUBUNIT PROTEIN UL14M"/>
    <property type="match status" value="1"/>
</dbReference>
<evidence type="ECO:0000256" key="2">
    <source>
        <dbReference type="ARBA" id="ARBA00022884"/>
    </source>
</evidence>
<dbReference type="GO" id="GO:0003735">
    <property type="term" value="F:structural constituent of ribosome"/>
    <property type="evidence" value="ECO:0007669"/>
    <property type="project" value="InterPro"/>
</dbReference>
<name>A0A381Q9G5_9ZZZZ</name>
<dbReference type="InterPro" id="IPR005745">
    <property type="entry name" value="Ribosomal_uL14_bac-type"/>
</dbReference>
<keyword evidence="4" id="KW-0687">Ribonucleoprotein</keyword>
<keyword evidence="3" id="KW-0689">Ribosomal protein</keyword>
<keyword evidence="1" id="KW-0699">rRNA-binding</keyword>
<keyword evidence="2" id="KW-0694">RNA-binding</keyword>
<accession>A0A381Q9G5</accession>
<dbReference type="PROSITE" id="PS00049">
    <property type="entry name" value="RIBOSOMAL_L14"/>
    <property type="match status" value="1"/>
</dbReference>
<evidence type="ECO:0000256" key="1">
    <source>
        <dbReference type="ARBA" id="ARBA00022730"/>
    </source>
</evidence>
<dbReference type="FunFam" id="2.40.150.20:FF:000001">
    <property type="entry name" value="50S ribosomal protein L14"/>
    <property type="match status" value="1"/>
</dbReference>
<dbReference type="GO" id="GO:0006412">
    <property type="term" value="P:translation"/>
    <property type="evidence" value="ECO:0007669"/>
    <property type="project" value="InterPro"/>
</dbReference>
<dbReference type="Gene3D" id="2.40.150.20">
    <property type="entry name" value="Ribosomal protein L14"/>
    <property type="match status" value="1"/>
</dbReference>
<dbReference type="PANTHER" id="PTHR11761">
    <property type="entry name" value="50S/60S RIBOSOMAL PROTEIN L14/L23"/>
    <property type="match status" value="1"/>
</dbReference>
<dbReference type="InterPro" id="IPR000218">
    <property type="entry name" value="Ribosomal_uL14"/>
</dbReference>
<dbReference type="GO" id="GO:0070180">
    <property type="term" value="F:large ribosomal subunit rRNA binding"/>
    <property type="evidence" value="ECO:0007669"/>
    <property type="project" value="TreeGrafter"/>
</dbReference>
<dbReference type="SMART" id="SM01374">
    <property type="entry name" value="Ribosomal_L14"/>
    <property type="match status" value="1"/>
</dbReference>
<dbReference type="InterPro" id="IPR019972">
    <property type="entry name" value="Ribosomal_uL14_CS"/>
</dbReference>
<protein>
    <recommendedName>
        <fullName evidence="6">50S ribosomal protein L14</fullName>
    </recommendedName>
</protein>
<dbReference type="SUPFAM" id="SSF50193">
    <property type="entry name" value="Ribosomal protein L14"/>
    <property type="match status" value="1"/>
</dbReference>
<dbReference type="AlphaFoldDB" id="A0A381Q9G5"/>
<dbReference type="GO" id="GO:0022625">
    <property type="term" value="C:cytosolic large ribosomal subunit"/>
    <property type="evidence" value="ECO:0007669"/>
    <property type="project" value="TreeGrafter"/>
</dbReference>
<evidence type="ECO:0000313" key="5">
    <source>
        <dbReference type="EMBL" id="SUZ74697.1"/>
    </source>
</evidence>